<name>A0A1F6TGP1_9PROT</name>
<dbReference type="InterPro" id="IPR009078">
    <property type="entry name" value="Ferritin-like_SF"/>
</dbReference>
<dbReference type="Gene3D" id="1.10.620.20">
    <property type="entry name" value="Ribonucleotide Reductase, subunit A"/>
    <property type="match status" value="1"/>
</dbReference>
<evidence type="ECO:0000313" key="2">
    <source>
        <dbReference type="EMBL" id="OGI44303.1"/>
    </source>
</evidence>
<evidence type="ECO:0000259" key="1">
    <source>
        <dbReference type="SMART" id="SM00746"/>
    </source>
</evidence>
<dbReference type="AlphaFoldDB" id="A0A1F6TGP1"/>
<dbReference type="InterPro" id="IPR012348">
    <property type="entry name" value="RNR-like"/>
</dbReference>
<dbReference type="Proteomes" id="UP000179344">
    <property type="component" value="Unassembled WGS sequence"/>
</dbReference>
<reference evidence="2 3" key="1">
    <citation type="journal article" date="2016" name="Nat. Commun.">
        <title>Thousands of microbial genomes shed light on interconnected biogeochemical processes in an aquifer system.</title>
        <authorList>
            <person name="Anantharaman K."/>
            <person name="Brown C.T."/>
            <person name="Hug L.A."/>
            <person name="Sharon I."/>
            <person name="Castelle C.J."/>
            <person name="Probst A.J."/>
            <person name="Thomas B.C."/>
            <person name="Singh A."/>
            <person name="Wilkins M.J."/>
            <person name="Karaoz U."/>
            <person name="Brodie E.L."/>
            <person name="Williams K.H."/>
            <person name="Hubbard S.S."/>
            <person name="Banfield J.F."/>
        </authorList>
    </citation>
    <scope>NUCLEOTIDE SEQUENCE [LARGE SCALE GENOMIC DNA]</scope>
</reference>
<sequence length="59" mass="6353">MAIDPVCKMNVAPDKAAAKVDYAGQSYYFCSDACHKAFSANPQKYADIAHGGSQHHGHK</sequence>
<accession>A0A1F6TGP1</accession>
<evidence type="ECO:0000313" key="3">
    <source>
        <dbReference type="Proteomes" id="UP000179344"/>
    </source>
</evidence>
<comment type="caution">
    <text evidence="2">The sequence shown here is derived from an EMBL/GenBank/DDBJ whole genome shotgun (WGS) entry which is preliminary data.</text>
</comment>
<proteinExistence type="predicted"/>
<dbReference type="EMBL" id="MFST01000055">
    <property type="protein sequence ID" value="OGI44303.1"/>
    <property type="molecule type" value="Genomic_DNA"/>
</dbReference>
<feature type="domain" description="TRASH" evidence="1">
    <location>
        <begin position="4"/>
        <end position="42"/>
    </location>
</feature>
<dbReference type="InterPro" id="IPR011017">
    <property type="entry name" value="TRASH_dom"/>
</dbReference>
<dbReference type="GO" id="GO:0016491">
    <property type="term" value="F:oxidoreductase activity"/>
    <property type="evidence" value="ECO:0007669"/>
    <property type="project" value="InterPro"/>
</dbReference>
<dbReference type="InterPro" id="IPR007029">
    <property type="entry name" value="YHS_dom"/>
</dbReference>
<protein>
    <recommendedName>
        <fullName evidence="1">TRASH domain-containing protein</fullName>
    </recommendedName>
</protein>
<dbReference type="Pfam" id="PF04945">
    <property type="entry name" value="YHS"/>
    <property type="match status" value="1"/>
</dbReference>
<gene>
    <name evidence="2" type="ORF">A2V92_06370</name>
</gene>
<dbReference type="SMART" id="SM00746">
    <property type="entry name" value="TRASH"/>
    <property type="match status" value="1"/>
</dbReference>
<dbReference type="SUPFAM" id="SSF47240">
    <property type="entry name" value="Ferritin-like"/>
    <property type="match status" value="1"/>
</dbReference>
<organism evidence="2 3">
    <name type="scientific">Candidatus Muproteobacteria bacterium RBG_16_65_31</name>
    <dbReference type="NCBI Taxonomy" id="1817759"/>
    <lineage>
        <taxon>Bacteria</taxon>
        <taxon>Pseudomonadati</taxon>
        <taxon>Pseudomonadota</taxon>
        <taxon>Candidatus Muproteobacteria</taxon>
    </lineage>
</organism>